<dbReference type="EC" id="1.-.-.-" evidence="8"/>
<proteinExistence type="inferred from homology"/>
<reference evidence="8 9" key="1">
    <citation type="journal article" date="2020" name="Nature">
        <title>Isolation of an archaeon at the prokaryote-eukaryote interface.</title>
        <authorList>
            <person name="Imachi H."/>
            <person name="Nobu M.K."/>
            <person name="Nakahara N."/>
            <person name="Morono Y."/>
            <person name="Ogawara M."/>
            <person name="Takaki Y."/>
            <person name="Takano Y."/>
            <person name="Uematsu K."/>
            <person name="Ikuta T."/>
            <person name="Ito M."/>
            <person name="Matsui Y."/>
            <person name="Miyazaki M."/>
            <person name="Murata K."/>
            <person name="Saito Y."/>
            <person name="Sakai S."/>
            <person name="Song C."/>
            <person name="Tasumi E."/>
            <person name="Yamanaka Y."/>
            <person name="Yamaguchi T."/>
            <person name="Kamagata Y."/>
            <person name="Tamaki H."/>
            <person name="Takai K."/>
        </authorList>
    </citation>
    <scope>NUCLEOTIDE SEQUENCE [LARGE SCALE GENOMIC DNA]</scope>
    <source>
        <strain evidence="8 9">MK-D1</strain>
    </source>
</reference>
<sequence length="518" mass="57006">MKLKDAVYGTMLEKNYEKALSLKNRYSFINANVLPLLNKEDKEMFLGFQEVCLKLQKQVNLEDVYEMLPKMGEHYMLQRMNAYDGVPGSCKHQILLSLANNGMAPEVDFAATASAILVGNSLYHNPKRTEVQEKALKEIYRGTKVGGIGITETEHGSDAVNMKMKATLQDDGSVTYNGVKVYTTNGAVADYFSTYGVTDISDPRRTMMLTMFERGDAGLKTERLHIPAGRGVGIAKVTYDNVTAPAERILAGPGTGYKRLFGGLTPERLAIISGSLAGLWHSVAHGAIFTQIRHQFGKSLFKYQGISHVLDDLYSKTSAYTAFALQIADFYDKKVGHKIHLGEKPDPMDEGSAAIMAAQGKYLTAKLSHHAAYEIVQMCGGRGAIDEPGSNNAINRGENISRLMEVVGGHRNIQLMIVEAGIKAGTMMAISGNVQKAKREERKVQKKIVEIYMTRADKMLVEDAAYLTEATKSELSRILSKLRAAIETKDKIEQAAYSKALPKALRNAGKEAYKARKA</sequence>
<dbReference type="InterPro" id="IPR009075">
    <property type="entry name" value="AcylCo_DH/oxidase_C"/>
</dbReference>
<feature type="domain" description="Acyl-CoA oxidase/dehydrogenase middle" evidence="7">
    <location>
        <begin position="148"/>
        <end position="242"/>
    </location>
</feature>
<dbReference type="OrthoDB" id="275197at2157"/>
<dbReference type="InterPro" id="IPR036250">
    <property type="entry name" value="AcylCo_DH-like_C"/>
</dbReference>
<feature type="domain" description="Acyl-CoA dehydrogenase/oxidase C-terminal" evidence="6">
    <location>
        <begin position="255"/>
        <end position="421"/>
    </location>
</feature>
<dbReference type="AlphaFoldDB" id="A0A5B9DDM6"/>
<dbReference type="Pfam" id="PF02770">
    <property type="entry name" value="Acyl-CoA_dh_M"/>
    <property type="match status" value="1"/>
</dbReference>
<evidence type="ECO:0000256" key="3">
    <source>
        <dbReference type="ARBA" id="ARBA00022630"/>
    </source>
</evidence>
<keyword evidence="5 8" id="KW-0560">Oxidoreductase</keyword>
<dbReference type="InterPro" id="IPR046373">
    <property type="entry name" value="Acyl-CoA_Oxase/DH_mid-dom_sf"/>
</dbReference>
<keyword evidence="4 5" id="KW-0274">FAD</keyword>
<dbReference type="SUPFAM" id="SSF47203">
    <property type="entry name" value="Acyl-CoA dehydrogenase C-terminal domain-like"/>
    <property type="match status" value="1"/>
</dbReference>
<comment type="cofactor">
    <cofactor evidence="1 5">
        <name>FAD</name>
        <dbReference type="ChEBI" id="CHEBI:57692"/>
    </cofactor>
</comment>
<evidence type="ECO:0000259" key="7">
    <source>
        <dbReference type="Pfam" id="PF02770"/>
    </source>
</evidence>
<evidence type="ECO:0000256" key="5">
    <source>
        <dbReference type="RuleBase" id="RU362125"/>
    </source>
</evidence>
<dbReference type="Gene3D" id="1.20.140.10">
    <property type="entry name" value="Butyryl-CoA Dehydrogenase, subunit A, domain 3"/>
    <property type="match status" value="1"/>
</dbReference>
<dbReference type="KEGG" id="psyt:DSAG12_03256"/>
<dbReference type="SUPFAM" id="SSF56645">
    <property type="entry name" value="Acyl-CoA dehydrogenase NM domain-like"/>
    <property type="match status" value="1"/>
</dbReference>
<dbReference type="GeneID" id="41331225"/>
<dbReference type="CDD" id="cd00567">
    <property type="entry name" value="ACAD"/>
    <property type="match status" value="1"/>
</dbReference>
<comment type="similarity">
    <text evidence="2 5">Belongs to the acyl-CoA dehydrogenase family.</text>
</comment>
<dbReference type="PANTHER" id="PTHR43884:SF12">
    <property type="entry name" value="ISOVALERYL-COA DEHYDROGENASE, MITOCHONDRIAL-RELATED"/>
    <property type="match status" value="1"/>
</dbReference>
<accession>A0A5B9DDM6</accession>
<evidence type="ECO:0000313" key="8">
    <source>
        <dbReference type="EMBL" id="QEE17419.1"/>
    </source>
</evidence>
<dbReference type="Gene3D" id="2.40.110.10">
    <property type="entry name" value="Butyryl-CoA Dehydrogenase, subunit A, domain 2"/>
    <property type="match status" value="1"/>
</dbReference>
<dbReference type="EMBL" id="CP042905">
    <property type="protein sequence ID" value="QEE17419.1"/>
    <property type="molecule type" value="Genomic_DNA"/>
</dbReference>
<keyword evidence="3 5" id="KW-0285">Flavoprotein</keyword>
<evidence type="ECO:0000256" key="4">
    <source>
        <dbReference type="ARBA" id="ARBA00022827"/>
    </source>
</evidence>
<dbReference type="Gene3D" id="1.10.540.10">
    <property type="entry name" value="Acyl-CoA dehydrogenase/oxidase, N-terminal domain"/>
    <property type="match status" value="1"/>
</dbReference>
<name>A0A5B9DDM6_9ARCH</name>
<dbReference type="GO" id="GO:0003995">
    <property type="term" value="F:acyl-CoA dehydrogenase activity"/>
    <property type="evidence" value="ECO:0007669"/>
    <property type="project" value="TreeGrafter"/>
</dbReference>
<organism evidence="8 9">
    <name type="scientific">Promethearchaeum syntrophicum</name>
    <dbReference type="NCBI Taxonomy" id="2594042"/>
    <lineage>
        <taxon>Archaea</taxon>
        <taxon>Promethearchaeati</taxon>
        <taxon>Promethearchaeota</taxon>
        <taxon>Promethearchaeia</taxon>
        <taxon>Promethearchaeales</taxon>
        <taxon>Promethearchaeaceae</taxon>
        <taxon>Promethearchaeum</taxon>
    </lineage>
</organism>
<reference evidence="8 9" key="2">
    <citation type="journal article" date="2024" name="Int. J. Syst. Evol. Microbiol.">
        <title>Promethearchaeum syntrophicum gen. nov., sp. nov., an anaerobic, obligately syntrophic archaeon, the first isolate of the lineage 'Asgard' archaea, and proposal of the new archaeal phylum Promethearchaeota phyl. nov. and kingdom Promethearchaeati regn. nov.</title>
        <authorList>
            <person name="Imachi H."/>
            <person name="Nobu M.K."/>
            <person name="Kato S."/>
            <person name="Takaki Y."/>
            <person name="Miyazaki M."/>
            <person name="Miyata M."/>
            <person name="Ogawara M."/>
            <person name="Saito Y."/>
            <person name="Sakai S."/>
            <person name="Tahara Y.O."/>
            <person name="Takano Y."/>
            <person name="Tasumi E."/>
            <person name="Uematsu K."/>
            <person name="Yoshimura T."/>
            <person name="Itoh T."/>
            <person name="Ohkuma M."/>
            <person name="Takai K."/>
        </authorList>
    </citation>
    <scope>NUCLEOTIDE SEQUENCE [LARGE SCALE GENOMIC DNA]</scope>
    <source>
        <strain evidence="8 9">MK-D1</strain>
    </source>
</reference>
<dbReference type="GO" id="GO:0050660">
    <property type="term" value="F:flavin adenine dinucleotide binding"/>
    <property type="evidence" value="ECO:0007669"/>
    <property type="project" value="InterPro"/>
</dbReference>
<dbReference type="InterPro" id="IPR009100">
    <property type="entry name" value="AcylCoA_DH/oxidase_NM_dom_sf"/>
</dbReference>
<gene>
    <name evidence="8" type="ORF">DSAG12_03256</name>
</gene>
<keyword evidence="9" id="KW-1185">Reference proteome</keyword>
<evidence type="ECO:0000256" key="2">
    <source>
        <dbReference type="ARBA" id="ARBA00009347"/>
    </source>
</evidence>
<evidence type="ECO:0000259" key="6">
    <source>
        <dbReference type="Pfam" id="PF00441"/>
    </source>
</evidence>
<protein>
    <submittedName>
        <fullName evidence="8">Acyl-CoA dehydrogenase family protein</fullName>
        <ecNumber evidence="8">1.-.-.-</ecNumber>
    </submittedName>
</protein>
<evidence type="ECO:0000256" key="1">
    <source>
        <dbReference type="ARBA" id="ARBA00001974"/>
    </source>
</evidence>
<dbReference type="Pfam" id="PF00441">
    <property type="entry name" value="Acyl-CoA_dh_1"/>
    <property type="match status" value="1"/>
</dbReference>
<dbReference type="Proteomes" id="UP000321408">
    <property type="component" value="Chromosome"/>
</dbReference>
<evidence type="ECO:0000313" key="9">
    <source>
        <dbReference type="Proteomes" id="UP000321408"/>
    </source>
</evidence>
<dbReference type="RefSeq" id="WP_147664314.1">
    <property type="nucleotide sequence ID" value="NZ_CP042905.2"/>
</dbReference>
<dbReference type="InterPro" id="IPR006091">
    <property type="entry name" value="Acyl-CoA_Oxase/DH_mid-dom"/>
</dbReference>
<dbReference type="InterPro" id="IPR037069">
    <property type="entry name" value="AcylCoA_DH/ox_N_sf"/>
</dbReference>
<dbReference type="PANTHER" id="PTHR43884">
    <property type="entry name" value="ACYL-COA DEHYDROGENASE"/>
    <property type="match status" value="1"/>
</dbReference>